<dbReference type="RefSeq" id="WP_138489029.1">
    <property type="nucleotide sequence ID" value="NZ_BAAFGY010000024.1"/>
</dbReference>
<feature type="transmembrane region" description="Helical" evidence="1">
    <location>
        <begin position="43"/>
        <end position="63"/>
    </location>
</feature>
<organism evidence="2 3">
    <name type="scientific">Pseudoalteromonas distincta</name>
    <dbReference type="NCBI Taxonomy" id="77608"/>
    <lineage>
        <taxon>Bacteria</taxon>
        <taxon>Pseudomonadati</taxon>
        <taxon>Pseudomonadota</taxon>
        <taxon>Gammaproteobacteria</taxon>
        <taxon>Alteromonadales</taxon>
        <taxon>Pseudoalteromonadaceae</taxon>
        <taxon>Pseudoalteromonas</taxon>
    </lineage>
</organism>
<protein>
    <submittedName>
        <fullName evidence="2">Uncharacterized protein</fullName>
    </submittedName>
</protein>
<evidence type="ECO:0000313" key="2">
    <source>
        <dbReference type="EMBL" id="QCU74137.1"/>
    </source>
</evidence>
<dbReference type="KEGG" id="pdv:FFU37_06520"/>
<sequence>MSDTESKKNITDFDDKWFTVFLVPFIIVFPKYSSIFPENFSSIAAAGILGAFGGLLGIGTYLLVKSKPIWVKVVALVMLLLPTFYFLQFV</sequence>
<gene>
    <name evidence="2" type="ORF">FFU37_06520</name>
</gene>
<reference evidence="2 3" key="1">
    <citation type="submission" date="2019-05" db="EMBL/GenBank/DDBJ databases">
        <title>Complete genome sequence of Pseudoalteromonas sp. 16-SW-7(T) isolated from the Okhotsk Sea, Russia.</title>
        <authorList>
            <person name="Nguyen T.H."/>
            <person name="Nedashkovskaya O.I."/>
            <person name="Kim S.-G."/>
        </authorList>
    </citation>
    <scope>NUCLEOTIDE SEQUENCE [LARGE SCALE GENOMIC DNA]</scope>
    <source>
        <strain evidence="2 3">16-SW-7</strain>
    </source>
</reference>
<dbReference type="EMBL" id="CP040558">
    <property type="protein sequence ID" value="QCU74137.1"/>
    <property type="molecule type" value="Genomic_DNA"/>
</dbReference>
<keyword evidence="1" id="KW-1133">Transmembrane helix</keyword>
<name>A0A4P9J0A6_9GAMM</name>
<feature type="transmembrane region" description="Helical" evidence="1">
    <location>
        <begin position="17"/>
        <end position="36"/>
    </location>
</feature>
<dbReference type="GeneID" id="88775298"/>
<dbReference type="Proteomes" id="UP000310065">
    <property type="component" value="Chromosome L1"/>
</dbReference>
<evidence type="ECO:0000256" key="1">
    <source>
        <dbReference type="SAM" id="Phobius"/>
    </source>
</evidence>
<keyword evidence="1" id="KW-0472">Membrane</keyword>
<evidence type="ECO:0000313" key="3">
    <source>
        <dbReference type="Proteomes" id="UP000310065"/>
    </source>
</evidence>
<accession>A0A4P9J0A6</accession>
<proteinExistence type="predicted"/>
<dbReference type="AlphaFoldDB" id="A0A4P9J0A6"/>
<keyword evidence="1" id="KW-0812">Transmembrane</keyword>
<feature type="transmembrane region" description="Helical" evidence="1">
    <location>
        <begin position="69"/>
        <end position="87"/>
    </location>
</feature>